<feature type="chain" id="PRO_5004789079" description="Outer membrane protein beta-barrel domain-containing protein" evidence="1">
    <location>
        <begin position="21"/>
        <end position="232"/>
    </location>
</feature>
<name>W0F2D8_9BACT</name>
<dbReference type="RefSeq" id="WP_008583781.1">
    <property type="nucleotide sequence ID" value="NZ_CP007035.1"/>
</dbReference>
<dbReference type="InterPro" id="IPR025665">
    <property type="entry name" value="Beta-barrel_OMP_2"/>
</dbReference>
<dbReference type="OrthoDB" id="1121752at2"/>
<feature type="signal peptide" evidence="1">
    <location>
        <begin position="1"/>
        <end position="20"/>
    </location>
</feature>
<evidence type="ECO:0000313" key="3">
    <source>
        <dbReference type="EMBL" id="AHF17162.1"/>
    </source>
</evidence>
<accession>W0F2D8</accession>
<dbReference type="EMBL" id="CP007035">
    <property type="protein sequence ID" value="AHF17162.1"/>
    <property type="molecule type" value="Genomic_DNA"/>
</dbReference>
<proteinExistence type="predicted"/>
<feature type="domain" description="Outer membrane protein beta-barrel" evidence="2">
    <location>
        <begin position="41"/>
        <end position="184"/>
    </location>
</feature>
<evidence type="ECO:0000256" key="1">
    <source>
        <dbReference type="SAM" id="SignalP"/>
    </source>
</evidence>
<dbReference type="AlphaFoldDB" id="W0F2D8"/>
<dbReference type="Proteomes" id="UP000003586">
    <property type="component" value="Chromosome"/>
</dbReference>
<gene>
    <name evidence="3" type="ORF">NIASO_02805</name>
</gene>
<protein>
    <recommendedName>
        <fullName evidence="2">Outer membrane protein beta-barrel domain-containing protein</fullName>
    </recommendedName>
</protein>
<dbReference type="HOGENOM" id="CLU_1193852_0_0_10"/>
<sequence>MKKIVLGLIVITTGVFSARAQNGWNIGDRAAIGHSWMVGNRPDNSDRKFHLSYELGRSATYNFNNNTGVGFGTYFSSQGGTYELQDNSKVIERANYIKIPVFANFTFGDAASRVRPRFTIGPSVQFLVGGKTFVRNSDDVFAGVYTKKAMNTKIDAGANASLGFSVRVCDGFYINNDVNYYHGFVEQKPNNATESPSYTNRGLYLSMGMQINGQAMKKWKNKMMQHHKMGRD</sequence>
<evidence type="ECO:0000313" key="4">
    <source>
        <dbReference type="Proteomes" id="UP000003586"/>
    </source>
</evidence>
<reference evidence="3 4" key="1">
    <citation type="submission" date="2013-12" db="EMBL/GenBank/DDBJ databases">
        <authorList>
            <consortium name="DOE Joint Genome Institute"/>
            <person name="Eisen J."/>
            <person name="Huntemann M."/>
            <person name="Han J."/>
            <person name="Chen A."/>
            <person name="Kyrpides N."/>
            <person name="Mavromatis K."/>
            <person name="Markowitz V."/>
            <person name="Palaniappan K."/>
            <person name="Ivanova N."/>
            <person name="Schaumberg A."/>
            <person name="Pati A."/>
            <person name="Liolios K."/>
            <person name="Nordberg H.P."/>
            <person name="Cantor M.N."/>
            <person name="Hua S.X."/>
            <person name="Woyke T."/>
        </authorList>
    </citation>
    <scope>NUCLEOTIDE SEQUENCE [LARGE SCALE GENOMIC DNA]</scope>
    <source>
        <strain evidence="4">DSM 19437</strain>
    </source>
</reference>
<dbReference type="Pfam" id="PF13568">
    <property type="entry name" value="OMP_b-brl_2"/>
    <property type="match status" value="1"/>
</dbReference>
<dbReference type="KEGG" id="nso:NIASO_02805"/>
<keyword evidence="4" id="KW-1185">Reference proteome</keyword>
<keyword evidence="1" id="KW-0732">Signal</keyword>
<dbReference type="eggNOG" id="COG3047">
    <property type="taxonomic scope" value="Bacteria"/>
</dbReference>
<evidence type="ECO:0000259" key="2">
    <source>
        <dbReference type="Pfam" id="PF13568"/>
    </source>
</evidence>
<dbReference type="STRING" id="929713.NIASO_02805"/>
<organism evidence="3 4">
    <name type="scientific">Niabella soli DSM 19437</name>
    <dbReference type="NCBI Taxonomy" id="929713"/>
    <lineage>
        <taxon>Bacteria</taxon>
        <taxon>Pseudomonadati</taxon>
        <taxon>Bacteroidota</taxon>
        <taxon>Chitinophagia</taxon>
        <taxon>Chitinophagales</taxon>
        <taxon>Chitinophagaceae</taxon>
        <taxon>Niabella</taxon>
    </lineage>
</organism>